<dbReference type="AlphaFoldDB" id="A0A316AFT3"/>
<dbReference type="PANTHER" id="PTHR36441:SF1">
    <property type="entry name" value="DUF503 DOMAIN-CONTAINING PROTEIN"/>
    <property type="match status" value="1"/>
</dbReference>
<dbReference type="PANTHER" id="PTHR36441">
    <property type="entry name" value="HYPOTHETICAL CYTOSOLIC PROTEIN"/>
    <property type="match status" value="1"/>
</dbReference>
<proteinExistence type="predicted"/>
<evidence type="ECO:0000313" key="1">
    <source>
        <dbReference type="EMBL" id="PWJ56452.1"/>
    </source>
</evidence>
<dbReference type="OrthoDB" id="9809023at2"/>
<dbReference type="Gene3D" id="3.30.70.1120">
    <property type="entry name" value="TT1725-like"/>
    <property type="match status" value="1"/>
</dbReference>
<sequence>MYVGALVVDLLLGDVHSLKHKRAVVRPLLAQLKRLEVSAAETGHQDLHRRAELSVAVVAGDVAHVQRVLDAAERVVTDDPEVQILSSHTMIHSDDD</sequence>
<dbReference type="RefSeq" id="WP_109772603.1">
    <property type="nucleotide sequence ID" value="NZ_QGDQ01000001.1"/>
</dbReference>
<name>A0A316AFT3_9ACTN</name>
<evidence type="ECO:0000313" key="2">
    <source>
        <dbReference type="Proteomes" id="UP000245469"/>
    </source>
</evidence>
<dbReference type="InterPro" id="IPR007546">
    <property type="entry name" value="DUF503"/>
</dbReference>
<evidence type="ECO:0008006" key="3">
    <source>
        <dbReference type="Google" id="ProtNLM"/>
    </source>
</evidence>
<comment type="caution">
    <text evidence="1">The sequence shown here is derived from an EMBL/GenBank/DDBJ whole genome shotgun (WGS) entry which is preliminary data.</text>
</comment>
<protein>
    <recommendedName>
        <fullName evidence="3">DUF503 domain-containing protein</fullName>
    </recommendedName>
</protein>
<dbReference type="Pfam" id="PF04456">
    <property type="entry name" value="DUF503"/>
    <property type="match status" value="1"/>
</dbReference>
<dbReference type="SUPFAM" id="SSF103007">
    <property type="entry name" value="Hypothetical protein TT1725"/>
    <property type="match status" value="1"/>
</dbReference>
<dbReference type="InterPro" id="IPR036746">
    <property type="entry name" value="TT1725-like_sf"/>
</dbReference>
<reference evidence="1 2" key="1">
    <citation type="submission" date="2018-03" db="EMBL/GenBank/DDBJ databases">
        <title>Genomic Encyclopedia of Archaeal and Bacterial Type Strains, Phase II (KMG-II): from individual species to whole genera.</title>
        <authorList>
            <person name="Goeker M."/>
        </authorList>
    </citation>
    <scope>NUCLEOTIDE SEQUENCE [LARGE SCALE GENOMIC DNA]</scope>
    <source>
        <strain evidence="1 2">DSM 44889</strain>
    </source>
</reference>
<dbReference type="EMBL" id="QGDQ01000001">
    <property type="protein sequence ID" value="PWJ56452.1"/>
    <property type="molecule type" value="Genomic_DNA"/>
</dbReference>
<dbReference type="Proteomes" id="UP000245469">
    <property type="component" value="Unassembled WGS sequence"/>
</dbReference>
<gene>
    <name evidence="1" type="ORF">BXY45_101430</name>
</gene>
<organism evidence="1 2">
    <name type="scientific">Quadrisphaera granulorum</name>
    <dbReference type="NCBI Taxonomy" id="317664"/>
    <lineage>
        <taxon>Bacteria</taxon>
        <taxon>Bacillati</taxon>
        <taxon>Actinomycetota</taxon>
        <taxon>Actinomycetes</taxon>
        <taxon>Kineosporiales</taxon>
        <taxon>Kineosporiaceae</taxon>
        <taxon>Quadrisphaera</taxon>
    </lineage>
</organism>
<keyword evidence="2" id="KW-1185">Reference proteome</keyword>
<accession>A0A316AFT3</accession>